<accession>A0ABZ1CYI0</accession>
<evidence type="ECO:0000313" key="3">
    <source>
        <dbReference type="Proteomes" id="UP001329825"/>
    </source>
</evidence>
<protein>
    <submittedName>
        <fullName evidence="2">Uncharacterized protein</fullName>
    </submittedName>
</protein>
<reference evidence="2 3" key="1">
    <citation type="submission" date="2024-01" db="EMBL/GenBank/DDBJ databases">
        <title>Comparative genomics of Cryptococcus and Kwoniella reveals pathogenesis evolution and contrasting modes of karyotype evolution via chromosome fusion or intercentromeric recombination.</title>
        <authorList>
            <person name="Coelho M.A."/>
            <person name="David-Palma M."/>
            <person name="Shea T."/>
            <person name="Bowers K."/>
            <person name="McGinley-Smith S."/>
            <person name="Mohammad A.W."/>
            <person name="Gnirke A."/>
            <person name="Yurkov A.M."/>
            <person name="Nowrousian M."/>
            <person name="Sun S."/>
            <person name="Cuomo C.A."/>
            <person name="Heitman J."/>
        </authorList>
    </citation>
    <scope>NUCLEOTIDE SEQUENCE [LARGE SCALE GENOMIC DNA]</scope>
    <source>
        <strain evidence="2">CBS 11374</strain>
    </source>
</reference>
<name>A0ABZ1CYI0_9TREE</name>
<evidence type="ECO:0000313" key="2">
    <source>
        <dbReference type="EMBL" id="WRT66820.1"/>
    </source>
</evidence>
<feature type="region of interest" description="Disordered" evidence="1">
    <location>
        <begin position="327"/>
        <end position="346"/>
    </location>
</feature>
<dbReference type="Proteomes" id="UP001329825">
    <property type="component" value="Chromosome 5"/>
</dbReference>
<sequence>MQALVQQGMEGMIYSSRDIFLLNQFPCKMVEIVAWVAGVDHKESAMTVTLDDGDGIHVLPVLIRLSLMKPPKSTSVKPSKSLSVSTSFLTPGERREAKRKAAEESIESVRVSKWSDTKVYERKDVRVGDTVRVIGKVDEWIRRKSDGSSEWVRQVVVDENAGGSMIVVDPDDQFIHTAQVHKLHHILYSRPFLIPDLSNSNRFNISSPYKDSSMIDPSFSVGFETTLTSEAPSELSMIDAEPELRDPTKLRSSQLTDRTFRQYMLDHMTQETVRALIQASEIGSTKLRQELENFFPEYRNTNKSAGKRKSVLKSSYGSDTVGIFTPSTRMNTLPAESPVTPTQKSFISRKSTRLTSSMTSTPNILQAFTPISLLSNDRLYTLARLVVDNEARKEDRRRRRRIRDGTATKKDFVLESERKVLLTNGEVEASTIDDKERRRRMERLVSWAIRAISEEGSLVQVTLPLSQVSASITSSDRYGYLPLPPQLLFPLCVPHMVAEKELRSRTIRRKNDPKTSNGVTVDELTIIFKRWGEDGRWERIGDWNIEDALEWAQSKGHLRKQGVGWWVVDDHDG</sequence>
<dbReference type="RefSeq" id="XP_062791560.1">
    <property type="nucleotide sequence ID" value="XM_062935509.1"/>
</dbReference>
<gene>
    <name evidence="2" type="ORF">IL334_003783</name>
</gene>
<organism evidence="2 3">
    <name type="scientific">Kwoniella shivajii</name>
    <dbReference type="NCBI Taxonomy" id="564305"/>
    <lineage>
        <taxon>Eukaryota</taxon>
        <taxon>Fungi</taxon>
        <taxon>Dikarya</taxon>
        <taxon>Basidiomycota</taxon>
        <taxon>Agaricomycotina</taxon>
        <taxon>Tremellomycetes</taxon>
        <taxon>Tremellales</taxon>
        <taxon>Cryptococcaceae</taxon>
        <taxon>Kwoniella</taxon>
    </lineage>
</organism>
<dbReference type="GeneID" id="87955914"/>
<keyword evidence="3" id="KW-1185">Reference proteome</keyword>
<proteinExistence type="predicted"/>
<evidence type="ECO:0000256" key="1">
    <source>
        <dbReference type="SAM" id="MobiDB-lite"/>
    </source>
</evidence>
<dbReference type="Gene3D" id="2.40.50.140">
    <property type="entry name" value="Nucleic acid-binding proteins"/>
    <property type="match status" value="1"/>
</dbReference>
<dbReference type="InterPro" id="IPR012340">
    <property type="entry name" value="NA-bd_OB-fold"/>
</dbReference>
<dbReference type="EMBL" id="CP141885">
    <property type="protein sequence ID" value="WRT66820.1"/>
    <property type="molecule type" value="Genomic_DNA"/>
</dbReference>